<dbReference type="Proteomes" id="UP000177515">
    <property type="component" value="Chromosome 1"/>
</dbReference>
<protein>
    <submittedName>
        <fullName evidence="3">Universal stress protein UspA</fullName>
    </submittedName>
</protein>
<sequence>MELFSRILLCYDGSREGRRALRLGADLAQRLGAETHLLAVLDNAYWIRGYDAAVMEATLVEEQSAREILREGVEKLETRGVNATGHFATGSPIDQIARMADRIRADLIVVGHKRCGLLARWWAGQGHGLLLDKVSCSVLVAVDTGEGPPHE</sequence>
<dbReference type="InterPro" id="IPR014729">
    <property type="entry name" value="Rossmann-like_a/b/a_fold"/>
</dbReference>
<dbReference type="PANTHER" id="PTHR46268">
    <property type="entry name" value="STRESS RESPONSE PROTEIN NHAX"/>
    <property type="match status" value="1"/>
</dbReference>
<dbReference type="SUPFAM" id="SSF52402">
    <property type="entry name" value="Adenine nucleotide alpha hydrolases-like"/>
    <property type="match status" value="1"/>
</dbReference>
<evidence type="ECO:0000256" key="1">
    <source>
        <dbReference type="ARBA" id="ARBA00008791"/>
    </source>
</evidence>
<name>A0ABM6F3V5_9BURK</name>
<dbReference type="EMBL" id="CP017754">
    <property type="protein sequence ID" value="AOZ06085.1"/>
    <property type="molecule type" value="Genomic_DNA"/>
</dbReference>
<evidence type="ECO:0000313" key="4">
    <source>
        <dbReference type="Proteomes" id="UP000177515"/>
    </source>
</evidence>
<evidence type="ECO:0000313" key="3">
    <source>
        <dbReference type="EMBL" id="AOZ06085.1"/>
    </source>
</evidence>
<reference evidence="3 4" key="1">
    <citation type="submission" date="2016-10" db="EMBL/GenBank/DDBJ databases">
        <title>Complete genome sequences of three Cupriavidus strains isolated from various Malaysian environments.</title>
        <authorList>
            <person name="Abdullah A.A.-A."/>
            <person name="Shafie N.A.H."/>
            <person name="Lau N.S."/>
        </authorList>
    </citation>
    <scope>NUCLEOTIDE SEQUENCE [LARGE SCALE GENOMIC DNA]</scope>
    <source>
        <strain evidence="3 4">USMAA1020</strain>
    </source>
</reference>
<dbReference type="Pfam" id="PF00582">
    <property type="entry name" value="Usp"/>
    <property type="match status" value="1"/>
</dbReference>
<organism evidence="3 4">
    <name type="scientific">Cupriavidus malaysiensis</name>
    <dbReference type="NCBI Taxonomy" id="367825"/>
    <lineage>
        <taxon>Bacteria</taxon>
        <taxon>Pseudomonadati</taxon>
        <taxon>Pseudomonadota</taxon>
        <taxon>Betaproteobacteria</taxon>
        <taxon>Burkholderiales</taxon>
        <taxon>Burkholderiaceae</taxon>
        <taxon>Cupriavidus</taxon>
    </lineage>
</organism>
<feature type="domain" description="UspA" evidence="2">
    <location>
        <begin position="4"/>
        <end position="140"/>
    </location>
</feature>
<dbReference type="Gene3D" id="3.40.50.620">
    <property type="entry name" value="HUPs"/>
    <property type="match status" value="1"/>
</dbReference>
<keyword evidence="4" id="KW-1185">Reference proteome</keyword>
<comment type="similarity">
    <text evidence="1">Belongs to the universal stress protein A family.</text>
</comment>
<dbReference type="InterPro" id="IPR006016">
    <property type="entry name" value="UspA"/>
</dbReference>
<proteinExistence type="inferred from homology"/>
<dbReference type="CDD" id="cd00293">
    <property type="entry name" value="USP-like"/>
    <property type="match status" value="1"/>
</dbReference>
<evidence type="ECO:0000259" key="2">
    <source>
        <dbReference type="Pfam" id="PF00582"/>
    </source>
</evidence>
<dbReference type="RefSeq" id="WP_071012362.1">
    <property type="nucleotide sequence ID" value="NZ_CP017754.1"/>
</dbReference>
<accession>A0ABM6F3V5</accession>
<dbReference type="PANTHER" id="PTHR46268:SF6">
    <property type="entry name" value="UNIVERSAL STRESS PROTEIN UP12"/>
    <property type="match status" value="1"/>
</dbReference>
<gene>
    <name evidence="3" type="ORF">BKK80_09745</name>
</gene>